<comment type="subcellular location">
    <subcellularLocation>
        <location evidence="1">Nucleus</location>
    </subcellularLocation>
</comment>
<dbReference type="EMBL" id="JARKIE010000154">
    <property type="protein sequence ID" value="KAJ7674435.1"/>
    <property type="molecule type" value="Genomic_DNA"/>
</dbReference>
<dbReference type="InterPro" id="IPR050936">
    <property type="entry name" value="AP-1-like"/>
</dbReference>
<dbReference type="CDD" id="cd14688">
    <property type="entry name" value="bZIP_YAP"/>
    <property type="match status" value="1"/>
</dbReference>
<dbReference type="Gene3D" id="1.20.5.170">
    <property type="match status" value="1"/>
</dbReference>
<dbReference type="GO" id="GO:0090575">
    <property type="term" value="C:RNA polymerase II transcription regulator complex"/>
    <property type="evidence" value="ECO:0007669"/>
    <property type="project" value="TreeGrafter"/>
</dbReference>
<dbReference type="InterPro" id="IPR046347">
    <property type="entry name" value="bZIP_sf"/>
</dbReference>
<dbReference type="PANTHER" id="PTHR40621:SF8">
    <property type="entry name" value="AP-1-LIKE TRANSCRIPTION FACTOR YAP3"/>
    <property type="match status" value="1"/>
</dbReference>
<organism evidence="5 6">
    <name type="scientific">Mycena rosella</name>
    <name type="common">Pink bonnet</name>
    <name type="synonym">Agaricus rosellus</name>
    <dbReference type="NCBI Taxonomy" id="1033263"/>
    <lineage>
        <taxon>Eukaryota</taxon>
        <taxon>Fungi</taxon>
        <taxon>Dikarya</taxon>
        <taxon>Basidiomycota</taxon>
        <taxon>Agaricomycotina</taxon>
        <taxon>Agaricomycetes</taxon>
        <taxon>Agaricomycetidae</taxon>
        <taxon>Agaricales</taxon>
        <taxon>Marasmiineae</taxon>
        <taxon>Mycenaceae</taxon>
        <taxon>Mycena</taxon>
    </lineage>
</organism>
<keyword evidence="6" id="KW-1185">Reference proteome</keyword>
<dbReference type="PANTHER" id="PTHR40621">
    <property type="entry name" value="TRANSCRIPTION FACTOR KAPC-RELATED"/>
    <property type="match status" value="1"/>
</dbReference>
<sequence>MDAYSDMSPLWDLSQATSFSQLPDDDFLALLQKQFPSAPTHFGADFSTANGVNPQTISRYSLPSLTPPSEDSSPSPPEQSGSKSPEDDHDLKRKASDDSLDEEPSQKSQHTLGNGKKGGATRRKSSAGTTNPDETRLMKRKEQNRAAQRAFRERKEKHVKDVSCLSGSSAK</sequence>
<dbReference type="AlphaFoldDB" id="A0AAD7GBT1"/>
<evidence type="ECO:0000256" key="2">
    <source>
        <dbReference type="ARBA" id="ARBA00023242"/>
    </source>
</evidence>
<protein>
    <recommendedName>
        <fullName evidence="4">BZIP domain-containing protein</fullName>
    </recommendedName>
</protein>
<comment type="caution">
    <text evidence="5">The sequence shown here is derived from an EMBL/GenBank/DDBJ whole genome shotgun (WGS) entry which is preliminary data.</text>
</comment>
<proteinExistence type="predicted"/>
<evidence type="ECO:0000313" key="5">
    <source>
        <dbReference type="EMBL" id="KAJ7674435.1"/>
    </source>
</evidence>
<dbReference type="GO" id="GO:0001228">
    <property type="term" value="F:DNA-binding transcription activator activity, RNA polymerase II-specific"/>
    <property type="evidence" value="ECO:0007669"/>
    <property type="project" value="TreeGrafter"/>
</dbReference>
<dbReference type="SUPFAM" id="SSF57959">
    <property type="entry name" value="Leucine zipper domain"/>
    <property type="match status" value="1"/>
</dbReference>
<dbReference type="Proteomes" id="UP001221757">
    <property type="component" value="Unassembled WGS sequence"/>
</dbReference>
<evidence type="ECO:0000256" key="3">
    <source>
        <dbReference type="SAM" id="MobiDB-lite"/>
    </source>
</evidence>
<dbReference type="InterPro" id="IPR004827">
    <property type="entry name" value="bZIP"/>
</dbReference>
<feature type="domain" description="BZIP" evidence="4">
    <location>
        <begin position="139"/>
        <end position="154"/>
    </location>
</feature>
<evidence type="ECO:0000259" key="4">
    <source>
        <dbReference type="PROSITE" id="PS00036"/>
    </source>
</evidence>
<reference evidence="5" key="1">
    <citation type="submission" date="2023-03" db="EMBL/GenBank/DDBJ databases">
        <title>Massive genome expansion in bonnet fungi (Mycena s.s.) driven by repeated elements and novel gene families across ecological guilds.</title>
        <authorList>
            <consortium name="Lawrence Berkeley National Laboratory"/>
            <person name="Harder C.B."/>
            <person name="Miyauchi S."/>
            <person name="Viragh M."/>
            <person name="Kuo A."/>
            <person name="Thoen E."/>
            <person name="Andreopoulos B."/>
            <person name="Lu D."/>
            <person name="Skrede I."/>
            <person name="Drula E."/>
            <person name="Henrissat B."/>
            <person name="Morin E."/>
            <person name="Kohler A."/>
            <person name="Barry K."/>
            <person name="LaButti K."/>
            <person name="Morin E."/>
            <person name="Salamov A."/>
            <person name="Lipzen A."/>
            <person name="Mereny Z."/>
            <person name="Hegedus B."/>
            <person name="Baldrian P."/>
            <person name="Stursova M."/>
            <person name="Weitz H."/>
            <person name="Taylor A."/>
            <person name="Grigoriev I.V."/>
            <person name="Nagy L.G."/>
            <person name="Martin F."/>
            <person name="Kauserud H."/>
        </authorList>
    </citation>
    <scope>NUCLEOTIDE SEQUENCE</scope>
    <source>
        <strain evidence="5">CBHHK067</strain>
    </source>
</reference>
<dbReference type="PROSITE" id="PS00036">
    <property type="entry name" value="BZIP_BASIC"/>
    <property type="match status" value="1"/>
</dbReference>
<feature type="compositionally biased region" description="Low complexity" evidence="3">
    <location>
        <begin position="61"/>
        <end position="83"/>
    </location>
</feature>
<evidence type="ECO:0000256" key="1">
    <source>
        <dbReference type="ARBA" id="ARBA00004123"/>
    </source>
</evidence>
<name>A0AAD7GBT1_MYCRO</name>
<accession>A0AAD7GBT1</accession>
<evidence type="ECO:0000313" key="6">
    <source>
        <dbReference type="Proteomes" id="UP001221757"/>
    </source>
</evidence>
<feature type="compositionally biased region" description="Basic and acidic residues" evidence="3">
    <location>
        <begin position="133"/>
        <end position="161"/>
    </location>
</feature>
<feature type="region of interest" description="Disordered" evidence="3">
    <location>
        <begin position="38"/>
        <end position="171"/>
    </location>
</feature>
<gene>
    <name evidence="5" type="ORF">B0H17DRAFT_157771</name>
</gene>
<dbReference type="GO" id="GO:0000976">
    <property type="term" value="F:transcription cis-regulatory region binding"/>
    <property type="evidence" value="ECO:0007669"/>
    <property type="project" value="InterPro"/>
</dbReference>
<feature type="compositionally biased region" description="Polar residues" evidence="3">
    <location>
        <begin position="47"/>
        <end position="59"/>
    </location>
</feature>
<keyword evidence="2" id="KW-0539">Nucleus</keyword>
<feature type="compositionally biased region" description="Basic and acidic residues" evidence="3">
    <location>
        <begin position="84"/>
        <end position="97"/>
    </location>
</feature>